<comment type="caution">
    <text evidence="4">The sequence shown here is derived from an EMBL/GenBank/DDBJ whole genome shotgun (WGS) entry which is preliminary data.</text>
</comment>
<dbReference type="Proteomes" id="UP000536711">
    <property type="component" value="Unassembled WGS sequence"/>
</dbReference>
<dbReference type="PANTHER" id="PTHR43618">
    <property type="entry name" value="7-ALPHA-HYDROXYSTEROID DEHYDROGENASE"/>
    <property type="match status" value="1"/>
</dbReference>
<evidence type="ECO:0000256" key="1">
    <source>
        <dbReference type="ARBA" id="ARBA00006484"/>
    </source>
</evidence>
<dbReference type="SUPFAM" id="SSF51735">
    <property type="entry name" value="NAD(P)-binding Rossmann-fold domains"/>
    <property type="match status" value="1"/>
</dbReference>
<dbReference type="InterPro" id="IPR052178">
    <property type="entry name" value="Sec_Metab_Biosynth_SDR"/>
</dbReference>
<organism evidence="4 5">
    <name type="scientific">Fusarium acutatum</name>
    <dbReference type="NCBI Taxonomy" id="78861"/>
    <lineage>
        <taxon>Eukaryota</taxon>
        <taxon>Fungi</taxon>
        <taxon>Dikarya</taxon>
        <taxon>Ascomycota</taxon>
        <taxon>Pezizomycotina</taxon>
        <taxon>Sordariomycetes</taxon>
        <taxon>Hypocreomycetidae</taxon>
        <taxon>Hypocreales</taxon>
        <taxon>Nectriaceae</taxon>
        <taxon>Fusarium</taxon>
        <taxon>Fusarium fujikuroi species complex</taxon>
    </lineage>
</organism>
<dbReference type="PRINTS" id="PR00081">
    <property type="entry name" value="GDHRDH"/>
</dbReference>
<dbReference type="GO" id="GO:0016491">
    <property type="term" value="F:oxidoreductase activity"/>
    <property type="evidence" value="ECO:0007669"/>
    <property type="project" value="UniProtKB-KW"/>
</dbReference>
<proteinExistence type="inferred from homology"/>
<evidence type="ECO:0000313" key="4">
    <source>
        <dbReference type="EMBL" id="KAF4436656.1"/>
    </source>
</evidence>
<evidence type="ECO:0000256" key="2">
    <source>
        <dbReference type="ARBA" id="ARBA00022857"/>
    </source>
</evidence>
<accession>A0A8H4JRD7</accession>
<dbReference type="Pfam" id="PF00106">
    <property type="entry name" value="adh_short"/>
    <property type="match status" value="1"/>
</dbReference>
<reference evidence="4 5" key="1">
    <citation type="submission" date="2020-01" db="EMBL/GenBank/DDBJ databases">
        <title>Identification and distribution of gene clusters putatively required for synthesis of sphingolipid metabolism inhibitors in phylogenetically diverse species of the filamentous fungus Fusarium.</title>
        <authorList>
            <person name="Kim H.-S."/>
            <person name="Busman M."/>
            <person name="Brown D.W."/>
            <person name="Divon H."/>
            <person name="Uhlig S."/>
            <person name="Proctor R.H."/>
        </authorList>
    </citation>
    <scope>NUCLEOTIDE SEQUENCE [LARGE SCALE GENOMIC DNA]</scope>
    <source>
        <strain evidence="4 5">NRRL 13308</strain>
    </source>
</reference>
<evidence type="ECO:0000313" key="5">
    <source>
        <dbReference type="Proteomes" id="UP000536711"/>
    </source>
</evidence>
<keyword evidence="5" id="KW-1185">Reference proteome</keyword>
<dbReference type="EMBL" id="JAADJF010000141">
    <property type="protein sequence ID" value="KAF4436656.1"/>
    <property type="molecule type" value="Genomic_DNA"/>
</dbReference>
<dbReference type="AlphaFoldDB" id="A0A8H4JRD7"/>
<keyword evidence="3" id="KW-0560">Oxidoreductase</keyword>
<dbReference type="PANTHER" id="PTHR43618:SF8">
    <property type="entry name" value="7ALPHA-HYDROXYSTEROID DEHYDROGENASE"/>
    <property type="match status" value="1"/>
</dbReference>
<protein>
    <submittedName>
        <fullName evidence="4">Peroxisomal short-chain alcohol dehydrogenase</fullName>
    </submittedName>
</protein>
<dbReference type="InterPro" id="IPR002347">
    <property type="entry name" value="SDR_fam"/>
</dbReference>
<comment type="similarity">
    <text evidence="1">Belongs to the short-chain dehydrogenases/reductases (SDR) family.</text>
</comment>
<gene>
    <name evidence="4" type="ORF">FACUT_6251</name>
</gene>
<name>A0A8H4JRD7_9HYPO</name>
<evidence type="ECO:0000256" key="3">
    <source>
        <dbReference type="ARBA" id="ARBA00023002"/>
    </source>
</evidence>
<dbReference type="InterPro" id="IPR036291">
    <property type="entry name" value="NAD(P)-bd_dom_sf"/>
</dbReference>
<sequence>MSNNAESPAFVYTPVLLTNKLHSTVYDAIDPSRPSLSQAGRTILITGGSAGIGYAIAENFALAGANKIIITGRTRPKLDEAIARLAHDHSDFDTKFEGIVCQMSDSSSIDQMFDNLGANGVHVDVLVLNAALNVEGTLSDQGWEKTWEQFIVNTRALHQLCDLLHRQKQGKGKPGPKHYIVNVSTGAIHDSRGPKNLSSYSLTKASGTLLIQKLADEKDPFQTQIASFHPGAILTDQVREKGMAETIVNWDDVSLPGAFAVWCASDEAAFLHGRFVWSAWDVEELKRGSIRDRLDKDDQFLRIGVHGL</sequence>
<dbReference type="OrthoDB" id="1933717at2759"/>
<dbReference type="CDD" id="cd05233">
    <property type="entry name" value="SDR_c"/>
    <property type="match status" value="1"/>
</dbReference>
<keyword evidence="2" id="KW-0521">NADP</keyword>
<dbReference type="Gene3D" id="3.40.50.720">
    <property type="entry name" value="NAD(P)-binding Rossmann-like Domain"/>
    <property type="match status" value="1"/>
</dbReference>